<name>A0A7S1J701_9EUGL</name>
<evidence type="ECO:0000313" key="1">
    <source>
        <dbReference type="EMBL" id="CAD9034697.1"/>
    </source>
</evidence>
<dbReference type="AlphaFoldDB" id="A0A7S1J701"/>
<protein>
    <submittedName>
        <fullName evidence="1">Uncharacterized protein</fullName>
    </submittedName>
</protein>
<organism evidence="1">
    <name type="scientific">Eutreptiella gymnastica</name>
    <dbReference type="NCBI Taxonomy" id="73025"/>
    <lineage>
        <taxon>Eukaryota</taxon>
        <taxon>Discoba</taxon>
        <taxon>Euglenozoa</taxon>
        <taxon>Euglenida</taxon>
        <taxon>Spirocuta</taxon>
        <taxon>Euglenophyceae</taxon>
        <taxon>Eutreptiales</taxon>
        <taxon>Eutreptiaceae</taxon>
        <taxon>Eutreptiella</taxon>
    </lineage>
</organism>
<dbReference type="EMBL" id="HBGA01124249">
    <property type="protein sequence ID" value="CAD9034697.1"/>
    <property type="molecule type" value="Transcribed_RNA"/>
</dbReference>
<reference evidence="1" key="1">
    <citation type="submission" date="2021-01" db="EMBL/GenBank/DDBJ databases">
        <authorList>
            <person name="Corre E."/>
            <person name="Pelletier E."/>
            <person name="Niang G."/>
            <person name="Scheremetjew M."/>
            <person name="Finn R."/>
            <person name="Kale V."/>
            <person name="Holt S."/>
            <person name="Cochrane G."/>
            <person name="Meng A."/>
            <person name="Brown T."/>
            <person name="Cohen L."/>
        </authorList>
    </citation>
    <scope>NUCLEOTIDE SEQUENCE</scope>
    <source>
        <strain evidence="1">NIES-381</strain>
    </source>
</reference>
<gene>
    <name evidence="1" type="ORF">EGYM00392_LOCUS45850</name>
</gene>
<accession>A0A7S1J701</accession>
<proteinExistence type="predicted"/>
<sequence length="204" mass="23876">MADHRPAAITDRLIPWFWNARYWTMTPMLYHQREDVFFNHTLPANKQIKAIEVEGGEFLKQTRGVPSRVTRFGAKSLRGALMGLGIYFHAYMLDKFYTYAVLDPKTSPYWYMSLYEKMIYGLLPNRNKLDEGDMMLLMREARLEMPYKSVNMWTYRLRSERLPKSYFDAPPSSYEEENRSTGFVEWACETIGLGGFGKTLPFAG</sequence>